<dbReference type="PROSITE" id="PS51732">
    <property type="entry name" value="ASN_GLN_ASE_3"/>
    <property type="match status" value="1"/>
</dbReference>
<comment type="caution">
    <text evidence="3">The sequence shown here is derived from an EMBL/GenBank/DDBJ whole genome shotgun (WGS) entry which is preliminary data.</text>
</comment>
<protein>
    <recommendedName>
        <fullName evidence="2">L-asparaginase N-terminal domain-containing protein</fullName>
    </recommendedName>
</protein>
<dbReference type="Proteomes" id="UP000178254">
    <property type="component" value="Unassembled WGS sequence"/>
</dbReference>
<dbReference type="Gene3D" id="3.40.50.1170">
    <property type="entry name" value="L-asparaginase, N-terminal domain"/>
    <property type="match status" value="1"/>
</dbReference>
<dbReference type="GO" id="GO:0004067">
    <property type="term" value="F:asparaginase activity"/>
    <property type="evidence" value="ECO:0007669"/>
    <property type="project" value="UniProtKB-UniRule"/>
</dbReference>
<dbReference type="InterPro" id="IPR036152">
    <property type="entry name" value="Asp/glu_Ase-like_sf"/>
</dbReference>
<dbReference type="PIRSF" id="PIRSF500176">
    <property type="entry name" value="L_ASNase"/>
    <property type="match status" value="1"/>
</dbReference>
<sequence length="170" mass="19273">MQNFINFIITGGTIDSYYNPIKAKVIPYNHSSIPNFIPLLKLYEKSIFTEVFMKDSRDINSNDRKKILNATKNSKTKRIIITHGSYTIVKTAKYLQQKLSRMDKTIIFVCSMIPLTGITPTDAGFNLGYAVAKSQDLKPGIYICMNGRIFDPNEVVKILSEGRFGSIYTK</sequence>
<evidence type="ECO:0000313" key="3">
    <source>
        <dbReference type="EMBL" id="OGH93959.1"/>
    </source>
</evidence>
<feature type="active site" description="O-isoaspartyl threonine intermediate" evidence="1">
    <location>
        <position position="13"/>
    </location>
</feature>
<dbReference type="InterPro" id="IPR027474">
    <property type="entry name" value="L-asparaginase_N"/>
</dbReference>
<feature type="domain" description="L-asparaginase N-terminal" evidence="2">
    <location>
        <begin position="5"/>
        <end position="161"/>
    </location>
</feature>
<dbReference type="Pfam" id="PF00710">
    <property type="entry name" value="Asparaginase"/>
    <property type="match status" value="1"/>
</dbReference>
<dbReference type="STRING" id="1798709.A2538_03795"/>
<dbReference type="InterPro" id="IPR006034">
    <property type="entry name" value="Asparaginase/glutaminase-like"/>
</dbReference>
<evidence type="ECO:0000259" key="2">
    <source>
        <dbReference type="Pfam" id="PF00710"/>
    </source>
</evidence>
<gene>
    <name evidence="3" type="ORF">A2538_03795</name>
</gene>
<dbReference type="InterPro" id="IPR037152">
    <property type="entry name" value="L-asparaginase_N_sf"/>
</dbReference>
<dbReference type="AlphaFoldDB" id="A0A1F6PCS8"/>
<evidence type="ECO:0000256" key="1">
    <source>
        <dbReference type="PIRSR" id="PIRSR001220-1"/>
    </source>
</evidence>
<dbReference type="SUPFAM" id="SSF53774">
    <property type="entry name" value="Glutaminase/Asparaginase"/>
    <property type="match status" value="1"/>
</dbReference>
<evidence type="ECO:0000313" key="4">
    <source>
        <dbReference type="Proteomes" id="UP000178254"/>
    </source>
</evidence>
<reference evidence="3 4" key="1">
    <citation type="journal article" date="2016" name="Nat. Commun.">
        <title>Thousands of microbial genomes shed light on interconnected biogeochemical processes in an aquifer system.</title>
        <authorList>
            <person name="Anantharaman K."/>
            <person name="Brown C.T."/>
            <person name="Hug L.A."/>
            <person name="Sharon I."/>
            <person name="Castelle C.J."/>
            <person name="Probst A.J."/>
            <person name="Thomas B.C."/>
            <person name="Singh A."/>
            <person name="Wilkins M.J."/>
            <person name="Karaoz U."/>
            <person name="Brodie E.L."/>
            <person name="Williams K.H."/>
            <person name="Hubbard S.S."/>
            <person name="Banfield J.F."/>
        </authorList>
    </citation>
    <scope>NUCLEOTIDE SEQUENCE [LARGE SCALE GENOMIC DNA]</scope>
</reference>
<accession>A0A1F6PCS8</accession>
<proteinExistence type="predicted"/>
<organism evidence="3 4">
    <name type="scientific">Candidatus Magasanikbacteria bacterium RIFOXYD2_FULL_41_14</name>
    <dbReference type="NCBI Taxonomy" id="1798709"/>
    <lineage>
        <taxon>Bacteria</taxon>
        <taxon>Candidatus Magasanikiibacteriota</taxon>
    </lineage>
</organism>
<dbReference type="PIRSF" id="PIRSF001220">
    <property type="entry name" value="L-ASNase_gatD"/>
    <property type="match status" value="1"/>
</dbReference>
<name>A0A1F6PCS8_9BACT</name>
<dbReference type="EMBL" id="MFRE01000015">
    <property type="protein sequence ID" value="OGH93959.1"/>
    <property type="molecule type" value="Genomic_DNA"/>
</dbReference>